<dbReference type="STRING" id="1548208.AXK12_01730"/>
<reference evidence="1 2" key="1">
    <citation type="submission" date="2016-02" db="EMBL/GenBank/DDBJ databases">
        <authorList>
            <person name="Wen L."/>
            <person name="He K."/>
            <person name="Yang H."/>
        </authorList>
    </citation>
    <scope>NUCLEOTIDE SEQUENCE [LARGE SCALE GENOMIC DNA]</scope>
    <source>
        <strain evidence="1 2">CV41</strain>
    </source>
</reference>
<dbReference type="RefSeq" id="WP_068710937.1">
    <property type="nucleotide sequence ID" value="NZ_LSZP01000008.1"/>
</dbReference>
<dbReference type="Proteomes" id="UP000071392">
    <property type="component" value="Unassembled WGS sequence"/>
</dbReference>
<protein>
    <submittedName>
        <fullName evidence="1">Uncharacterized protein</fullName>
    </submittedName>
</protein>
<comment type="caution">
    <text evidence="1">The sequence shown here is derived from an EMBL/GenBank/DDBJ whole genome shotgun (WGS) entry which is preliminary data.</text>
</comment>
<dbReference type="EMBL" id="LSZP01000008">
    <property type="protein sequence ID" value="KXU37423.1"/>
    <property type="molecule type" value="Genomic_DNA"/>
</dbReference>
<evidence type="ECO:0000313" key="1">
    <source>
        <dbReference type="EMBL" id="KXU37423.1"/>
    </source>
</evidence>
<dbReference type="AlphaFoldDB" id="A0A139SSA1"/>
<dbReference type="OrthoDB" id="9811125at2"/>
<sequence length="86" mass="9562">MIPQPNQRSPLGPRAGLLGIGFDNKDGHKRITTGEEFAIIGGSSETHDRMTETLVKTFEELKKRSKKLQQVGPKELAEIIHKATPR</sequence>
<evidence type="ECO:0000313" key="2">
    <source>
        <dbReference type="Proteomes" id="UP000071392"/>
    </source>
</evidence>
<accession>A0A139SSA1</accession>
<name>A0A139SSA1_9BACT</name>
<proteinExistence type="predicted"/>
<keyword evidence="2" id="KW-1185">Reference proteome</keyword>
<organism evidence="1 2">
    <name type="scientific">Cephaloticoccus capnophilus</name>
    <dbReference type="NCBI Taxonomy" id="1548208"/>
    <lineage>
        <taxon>Bacteria</taxon>
        <taxon>Pseudomonadati</taxon>
        <taxon>Verrucomicrobiota</taxon>
        <taxon>Opitutia</taxon>
        <taxon>Opitutales</taxon>
        <taxon>Opitutaceae</taxon>
        <taxon>Cephaloticoccus</taxon>
    </lineage>
</organism>
<gene>
    <name evidence="1" type="ORF">AXK12_01730</name>
</gene>